<dbReference type="AlphaFoldDB" id="A0AAV4WTX1"/>
<sequence length="86" mass="9687">MTGGKKESSQTLQTMIPSESSTLLGKTHRTQKKDGLVNEWEIELVKRPWHIKSIANFCLEEWMGKISLHLAVVSLKFEALGHGKLV</sequence>
<reference evidence="1 2" key="1">
    <citation type="submission" date="2021-06" db="EMBL/GenBank/DDBJ databases">
        <title>Caerostris darwini draft genome.</title>
        <authorList>
            <person name="Kono N."/>
            <person name="Arakawa K."/>
        </authorList>
    </citation>
    <scope>NUCLEOTIDE SEQUENCE [LARGE SCALE GENOMIC DNA]</scope>
</reference>
<evidence type="ECO:0000313" key="2">
    <source>
        <dbReference type="Proteomes" id="UP001054837"/>
    </source>
</evidence>
<evidence type="ECO:0000313" key="1">
    <source>
        <dbReference type="EMBL" id="GIY85381.1"/>
    </source>
</evidence>
<name>A0AAV4WTX1_9ARAC</name>
<organism evidence="1 2">
    <name type="scientific">Caerostris darwini</name>
    <dbReference type="NCBI Taxonomy" id="1538125"/>
    <lineage>
        <taxon>Eukaryota</taxon>
        <taxon>Metazoa</taxon>
        <taxon>Ecdysozoa</taxon>
        <taxon>Arthropoda</taxon>
        <taxon>Chelicerata</taxon>
        <taxon>Arachnida</taxon>
        <taxon>Araneae</taxon>
        <taxon>Araneomorphae</taxon>
        <taxon>Entelegynae</taxon>
        <taxon>Araneoidea</taxon>
        <taxon>Araneidae</taxon>
        <taxon>Caerostris</taxon>
    </lineage>
</organism>
<dbReference type="Proteomes" id="UP001054837">
    <property type="component" value="Unassembled WGS sequence"/>
</dbReference>
<protein>
    <submittedName>
        <fullName evidence="1">Uncharacterized protein</fullName>
    </submittedName>
</protein>
<accession>A0AAV4WTX1</accession>
<gene>
    <name evidence="1" type="ORF">CDAR_301451</name>
</gene>
<keyword evidence="2" id="KW-1185">Reference proteome</keyword>
<comment type="caution">
    <text evidence="1">The sequence shown here is derived from an EMBL/GenBank/DDBJ whole genome shotgun (WGS) entry which is preliminary data.</text>
</comment>
<dbReference type="EMBL" id="BPLQ01015037">
    <property type="protein sequence ID" value="GIY85381.1"/>
    <property type="molecule type" value="Genomic_DNA"/>
</dbReference>
<proteinExistence type="predicted"/>